<keyword evidence="1" id="KW-0862">Zinc</keyword>
<dbReference type="InterPro" id="IPR013087">
    <property type="entry name" value="Znf_C2H2_type"/>
</dbReference>
<name>A0A5K1EDH9_9MAGN</name>
<evidence type="ECO:0000313" key="3">
    <source>
        <dbReference type="EMBL" id="VVW49480.1"/>
    </source>
</evidence>
<dbReference type="PANTHER" id="PTHR31681">
    <property type="entry name" value="C2H2-LIKE ZINC FINGER PROTEIN"/>
    <property type="match status" value="1"/>
</dbReference>
<dbReference type="SUPFAM" id="SSF56399">
    <property type="entry name" value="ADP-ribosylation"/>
    <property type="match status" value="1"/>
</dbReference>
<proteinExistence type="predicted"/>
<sequence>MRQRAGTREEEQPEMGYLAQADKVTISTPKIRRNSELLYEFGVTTSDTGKREALSPLGSNIYPCTLCGDVFFKVHLLDQHKNVKHALSDLGEGDSGRNIVEIIFQTNWMNRERRPQVRRILKIHNSSKILDRFEEYREAVKARASRTGDRWQERCMVDGNEFLRFYCSTFTCHLGYKQDSSLCNHRFCSVCGIIRSGFSSKLDGICTYSSSDRAHESLPEDIEEDFSFMNAKRAILICRVIAGRIAQDQRLDLKESYDSVAGHCGNDSALEELHVFSPRAVLPCFVIIYNM</sequence>
<gene>
    <name evidence="3" type="ORF">NYM_LOCUS22470</name>
</gene>
<dbReference type="AlphaFoldDB" id="A0A5K1EDH9"/>
<dbReference type="GO" id="GO:0008270">
    <property type="term" value="F:zinc ion binding"/>
    <property type="evidence" value="ECO:0007669"/>
    <property type="project" value="UniProtKB-KW"/>
</dbReference>
<feature type="domain" description="C2H2-type" evidence="2">
    <location>
        <begin position="62"/>
        <end position="86"/>
    </location>
</feature>
<organism evidence="3">
    <name type="scientific">Nymphaea colorata</name>
    <name type="common">pocket water lily</name>
    <dbReference type="NCBI Taxonomy" id="210225"/>
    <lineage>
        <taxon>Eukaryota</taxon>
        <taxon>Viridiplantae</taxon>
        <taxon>Streptophyta</taxon>
        <taxon>Embryophyta</taxon>
        <taxon>Tracheophyta</taxon>
        <taxon>Spermatophyta</taxon>
        <taxon>Magnoliopsida</taxon>
        <taxon>Nymphaeales</taxon>
        <taxon>Nymphaeaceae</taxon>
        <taxon>Nymphaea</taxon>
    </lineage>
</organism>
<keyword evidence="1" id="KW-0479">Metal-binding</keyword>
<dbReference type="PROSITE" id="PS00028">
    <property type="entry name" value="ZINC_FINGER_C2H2_1"/>
    <property type="match status" value="1"/>
</dbReference>
<dbReference type="PROSITE" id="PS50157">
    <property type="entry name" value="ZINC_FINGER_C2H2_2"/>
    <property type="match status" value="1"/>
</dbReference>
<dbReference type="PANTHER" id="PTHR31681:SF4">
    <property type="entry name" value="C2H2-LIKE ZINC FINGER PROTEIN"/>
    <property type="match status" value="1"/>
</dbReference>
<reference evidence="3" key="1">
    <citation type="submission" date="2019-09" db="EMBL/GenBank/DDBJ databases">
        <authorList>
            <person name="Zhang L."/>
        </authorList>
    </citation>
    <scope>NUCLEOTIDE SEQUENCE</scope>
</reference>
<dbReference type="EMBL" id="LR721784">
    <property type="protein sequence ID" value="VVW49480.1"/>
    <property type="molecule type" value="Genomic_DNA"/>
</dbReference>
<accession>A0A5K1EDH9</accession>
<dbReference type="Gramene" id="NC6G0259250.1">
    <property type="protein sequence ID" value="NC6G0259250.1:cds"/>
    <property type="gene ID" value="NC6G0259250"/>
</dbReference>
<protein>
    <recommendedName>
        <fullName evidence="2">C2H2-type domain-containing protein</fullName>
    </recommendedName>
</protein>
<evidence type="ECO:0000256" key="1">
    <source>
        <dbReference type="PROSITE-ProRule" id="PRU00042"/>
    </source>
</evidence>
<keyword evidence="1" id="KW-0863">Zinc-finger</keyword>
<evidence type="ECO:0000259" key="2">
    <source>
        <dbReference type="PROSITE" id="PS50157"/>
    </source>
</evidence>
<dbReference type="Gene3D" id="3.90.228.10">
    <property type="match status" value="1"/>
</dbReference>